<dbReference type="Pfam" id="PF01135">
    <property type="entry name" value="PCMT"/>
    <property type="match status" value="1"/>
</dbReference>
<dbReference type="RefSeq" id="WP_008062646.1">
    <property type="nucleotide sequence ID" value="NZ_AFHG01000052.1"/>
</dbReference>
<dbReference type="GO" id="GO:0005737">
    <property type="term" value="C:cytoplasm"/>
    <property type="evidence" value="ECO:0007669"/>
    <property type="project" value="UniProtKB-SubCell"/>
</dbReference>
<evidence type="ECO:0000256" key="2">
    <source>
        <dbReference type="ARBA" id="ARBA00005369"/>
    </source>
</evidence>
<dbReference type="AlphaFoldDB" id="F5REM7"/>
<comment type="function">
    <text evidence="7">Catalyzes the methyl esterification of L-isoaspartyl residues in peptides and proteins that result from spontaneous decomposition of normal L-aspartyl and L-asparaginyl residues. It plays a role in the repair and/or degradation of damaged proteins.</text>
</comment>
<comment type="subcellular location">
    <subcellularLocation>
        <location evidence="1 7">Cytoplasm</location>
    </subcellularLocation>
</comment>
<dbReference type="PANTHER" id="PTHR11579">
    <property type="entry name" value="PROTEIN-L-ISOASPARTATE O-METHYLTRANSFERASE"/>
    <property type="match status" value="1"/>
</dbReference>
<dbReference type="InterPro" id="IPR000682">
    <property type="entry name" value="PCMT"/>
</dbReference>
<dbReference type="PROSITE" id="PS01279">
    <property type="entry name" value="PCMT"/>
    <property type="match status" value="1"/>
</dbReference>
<evidence type="ECO:0000256" key="4">
    <source>
        <dbReference type="ARBA" id="ARBA00022603"/>
    </source>
</evidence>
<feature type="active site" evidence="7">
    <location>
        <position position="67"/>
    </location>
</feature>
<evidence type="ECO:0000313" key="8">
    <source>
        <dbReference type="EMBL" id="EGK71358.1"/>
    </source>
</evidence>
<dbReference type="GO" id="GO:0004719">
    <property type="term" value="F:protein-L-isoaspartate (D-aspartate) O-methyltransferase activity"/>
    <property type="evidence" value="ECO:0007669"/>
    <property type="project" value="UniProtKB-UniRule"/>
</dbReference>
<sequence>MISADASLALTRARARMVDRLRASGIRDEGVLAAMQAIPRHQFVEEALRSRAYEDTALPLGYQQTISQPFIVARMIELLRAGGRQLGKTLEVGAGCGYQAAVLSKLAKDVYAVERIAPLLELAKRNLRPLRLPNVRLKHADGTVGLAAEAPFDTIIVAAAATTVPMPLLEQLAEGGRLILPVGAGDQTLRMIEHQPQHRFVESKLDAVRFVPLLPGVE</sequence>
<dbReference type="NCBIfam" id="TIGR00080">
    <property type="entry name" value="pimt"/>
    <property type="match status" value="1"/>
</dbReference>
<evidence type="ECO:0000256" key="1">
    <source>
        <dbReference type="ARBA" id="ARBA00004496"/>
    </source>
</evidence>
<dbReference type="OrthoDB" id="9810066at2"/>
<dbReference type="Proteomes" id="UP000005019">
    <property type="component" value="Unassembled WGS sequence"/>
</dbReference>
<dbReference type="PANTHER" id="PTHR11579:SF0">
    <property type="entry name" value="PROTEIN-L-ISOASPARTATE(D-ASPARTATE) O-METHYLTRANSFERASE"/>
    <property type="match status" value="1"/>
</dbReference>
<name>F5REM7_METUF</name>
<comment type="similarity">
    <text evidence="2 7">Belongs to the methyltransferase superfamily. L-isoaspartyl/D-aspartyl protein methyltransferase family.</text>
</comment>
<dbReference type="CDD" id="cd02440">
    <property type="entry name" value="AdoMet_MTases"/>
    <property type="match status" value="1"/>
</dbReference>
<dbReference type="NCBIfam" id="NF001453">
    <property type="entry name" value="PRK00312.1"/>
    <property type="match status" value="1"/>
</dbReference>
<evidence type="ECO:0000256" key="3">
    <source>
        <dbReference type="ARBA" id="ARBA00022490"/>
    </source>
</evidence>
<evidence type="ECO:0000313" key="9">
    <source>
        <dbReference type="Proteomes" id="UP000005019"/>
    </source>
</evidence>
<accession>F5REM7</accession>
<keyword evidence="5 7" id="KW-0808">Transferase</keyword>
<evidence type="ECO:0000256" key="5">
    <source>
        <dbReference type="ARBA" id="ARBA00022679"/>
    </source>
</evidence>
<gene>
    <name evidence="7" type="primary">pcm</name>
    <name evidence="8" type="ORF">METUNv1_02751</name>
</gene>
<comment type="caution">
    <text evidence="8">The sequence shown here is derived from an EMBL/GenBank/DDBJ whole genome shotgun (WGS) entry which is preliminary data.</text>
</comment>
<keyword evidence="4 7" id="KW-0489">Methyltransferase</keyword>
<reference evidence="8 9" key="1">
    <citation type="journal article" date="2011" name="J. Bacteriol.">
        <title>Genome sequence of Methyloversatilis universalis FAM5T, a methylotrophic representative of the order Rhodocyclales.</title>
        <authorList>
            <person name="Kittichotirat W."/>
            <person name="Good N.M."/>
            <person name="Hall R."/>
            <person name="Bringel F."/>
            <person name="Lajus A."/>
            <person name="Medigue C."/>
            <person name="Smalley N.E."/>
            <person name="Beck D."/>
            <person name="Bumgarner R."/>
            <person name="Vuilleumier S."/>
            <person name="Kalyuzhnaya M.G."/>
        </authorList>
    </citation>
    <scope>NUCLEOTIDE SEQUENCE [LARGE SCALE GENOMIC DNA]</scope>
    <source>
        <strain evidence="9">ATCC BAA-1314 / JCM 13912 / FAM5</strain>
    </source>
</reference>
<dbReference type="Gene3D" id="3.40.50.150">
    <property type="entry name" value="Vaccinia Virus protein VP39"/>
    <property type="match status" value="1"/>
</dbReference>
<dbReference type="STRING" id="1000565.METUNv1_02751"/>
<dbReference type="InterPro" id="IPR029063">
    <property type="entry name" value="SAM-dependent_MTases_sf"/>
</dbReference>
<dbReference type="HAMAP" id="MF_00090">
    <property type="entry name" value="PIMT"/>
    <property type="match status" value="1"/>
</dbReference>
<dbReference type="GO" id="GO:0030091">
    <property type="term" value="P:protein repair"/>
    <property type="evidence" value="ECO:0007669"/>
    <property type="project" value="UniProtKB-UniRule"/>
</dbReference>
<keyword evidence="6 7" id="KW-0949">S-adenosyl-L-methionine</keyword>
<dbReference type="FunFam" id="3.40.50.150:FF:000010">
    <property type="entry name" value="Protein-L-isoaspartate O-methyltransferase"/>
    <property type="match status" value="1"/>
</dbReference>
<comment type="catalytic activity">
    <reaction evidence="7">
        <text>[protein]-L-isoaspartate + S-adenosyl-L-methionine = [protein]-L-isoaspartate alpha-methyl ester + S-adenosyl-L-homocysteine</text>
        <dbReference type="Rhea" id="RHEA:12705"/>
        <dbReference type="Rhea" id="RHEA-COMP:12143"/>
        <dbReference type="Rhea" id="RHEA-COMP:12144"/>
        <dbReference type="ChEBI" id="CHEBI:57856"/>
        <dbReference type="ChEBI" id="CHEBI:59789"/>
        <dbReference type="ChEBI" id="CHEBI:90596"/>
        <dbReference type="ChEBI" id="CHEBI:90598"/>
        <dbReference type="EC" id="2.1.1.77"/>
    </reaction>
</comment>
<dbReference type="eggNOG" id="COG2518">
    <property type="taxonomic scope" value="Bacteria"/>
</dbReference>
<organism evidence="8 9">
    <name type="scientific">Methyloversatilis universalis (strain ATCC BAA-1314 / DSM 25237 / JCM 13912 / CCUG 52030 / FAM5)</name>
    <dbReference type="NCBI Taxonomy" id="1000565"/>
    <lineage>
        <taxon>Bacteria</taxon>
        <taxon>Pseudomonadati</taxon>
        <taxon>Pseudomonadota</taxon>
        <taxon>Betaproteobacteria</taxon>
        <taxon>Nitrosomonadales</taxon>
        <taxon>Sterolibacteriaceae</taxon>
        <taxon>Methyloversatilis</taxon>
    </lineage>
</organism>
<evidence type="ECO:0000256" key="6">
    <source>
        <dbReference type="ARBA" id="ARBA00022691"/>
    </source>
</evidence>
<keyword evidence="3 7" id="KW-0963">Cytoplasm</keyword>
<dbReference type="EC" id="2.1.1.77" evidence="7"/>
<protein>
    <recommendedName>
        <fullName evidence="7">Protein-L-isoaspartate O-methyltransferase</fullName>
        <ecNumber evidence="7">2.1.1.77</ecNumber>
    </recommendedName>
    <alternativeName>
        <fullName evidence="7">L-isoaspartyl protein carboxyl methyltransferase</fullName>
    </alternativeName>
    <alternativeName>
        <fullName evidence="7">Protein L-isoaspartyl methyltransferase</fullName>
    </alternativeName>
    <alternativeName>
        <fullName evidence="7">Protein-beta-aspartate methyltransferase</fullName>
        <shortName evidence="7">PIMT</shortName>
    </alternativeName>
</protein>
<dbReference type="EMBL" id="AFHG01000052">
    <property type="protein sequence ID" value="EGK71358.1"/>
    <property type="molecule type" value="Genomic_DNA"/>
</dbReference>
<proteinExistence type="inferred from homology"/>
<dbReference type="SUPFAM" id="SSF53335">
    <property type="entry name" value="S-adenosyl-L-methionine-dependent methyltransferases"/>
    <property type="match status" value="1"/>
</dbReference>
<evidence type="ECO:0000256" key="7">
    <source>
        <dbReference type="HAMAP-Rule" id="MF_00090"/>
    </source>
</evidence>
<dbReference type="GO" id="GO:0032259">
    <property type="term" value="P:methylation"/>
    <property type="evidence" value="ECO:0007669"/>
    <property type="project" value="UniProtKB-KW"/>
</dbReference>
<keyword evidence="9" id="KW-1185">Reference proteome</keyword>